<sequence>MIKWIIAAEVAFWIVIIAGLFSRYVLKWNKVSILFFLLTPLIDLGLVALTVIDLRNGATATTAHGLSVIYIGVSIAYGKTMIAWADEKFQSWFLKKPSSKKTLTGMAKAIHELKMWARHVTAFSIGSLLFWGIITFVGSQATEALNGIWRVWGLVLLIDAIICLSYFIFPKKVTS</sequence>
<dbReference type="AlphaFoldDB" id="A0A494Z8T6"/>
<gene>
    <name evidence="2" type="ORF">D8M03_04360</name>
</gene>
<dbReference type="OrthoDB" id="2082317at2"/>
<name>A0A494Z8T6_9BACL</name>
<organism evidence="2 3">
    <name type="scientific">Ureibacillus endophyticus</name>
    <dbReference type="NCBI Taxonomy" id="1978490"/>
    <lineage>
        <taxon>Bacteria</taxon>
        <taxon>Bacillati</taxon>
        <taxon>Bacillota</taxon>
        <taxon>Bacilli</taxon>
        <taxon>Bacillales</taxon>
        <taxon>Caryophanaceae</taxon>
        <taxon>Ureibacillus</taxon>
    </lineage>
</organism>
<comment type="caution">
    <text evidence="2">The sequence shown here is derived from an EMBL/GenBank/DDBJ whole genome shotgun (WGS) entry which is preliminary data.</text>
</comment>
<feature type="transmembrane region" description="Helical" evidence="1">
    <location>
        <begin position="149"/>
        <end position="169"/>
    </location>
</feature>
<dbReference type="EMBL" id="RBZN01000006">
    <property type="protein sequence ID" value="RKQ19051.1"/>
    <property type="molecule type" value="Genomic_DNA"/>
</dbReference>
<reference evidence="2 3" key="1">
    <citation type="journal article" date="2016" name="Antonie Van Leeuwenhoek">
        <title>Lysinibacillus endophyticus sp. nov., an indole-3-acetic acid producing endophytic bacterium isolated from corn root (Zea mays cv. Xinken-5).</title>
        <authorList>
            <person name="Yu J."/>
            <person name="Guan X."/>
            <person name="Liu C."/>
            <person name="Xiang W."/>
            <person name="Yu Z."/>
            <person name="Liu X."/>
            <person name="Wang G."/>
        </authorList>
    </citation>
    <scope>NUCLEOTIDE SEQUENCE [LARGE SCALE GENOMIC DNA]</scope>
    <source>
        <strain evidence="2 3">DSM 100506</strain>
    </source>
</reference>
<keyword evidence="3" id="KW-1185">Reference proteome</keyword>
<evidence type="ECO:0000313" key="2">
    <source>
        <dbReference type="EMBL" id="RKQ19051.1"/>
    </source>
</evidence>
<keyword evidence="1" id="KW-0472">Membrane</keyword>
<dbReference type="RefSeq" id="WP_121213494.1">
    <property type="nucleotide sequence ID" value="NZ_JAMYWW010000001.1"/>
</dbReference>
<accession>A0A494Z8T6</accession>
<protein>
    <submittedName>
        <fullName evidence="2">Uncharacterized protein</fullName>
    </submittedName>
</protein>
<keyword evidence="1" id="KW-1133">Transmembrane helix</keyword>
<evidence type="ECO:0000313" key="3">
    <source>
        <dbReference type="Proteomes" id="UP000272238"/>
    </source>
</evidence>
<dbReference type="Proteomes" id="UP000272238">
    <property type="component" value="Unassembled WGS sequence"/>
</dbReference>
<keyword evidence="1" id="KW-0812">Transmembrane</keyword>
<feature type="transmembrane region" description="Helical" evidence="1">
    <location>
        <begin position="33"/>
        <end position="52"/>
    </location>
</feature>
<proteinExistence type="predicted"/>
<feature type="transmembrane region" description="Helical" evidence="1">
    <location>
        <begin position="6"/>
        <end position="26"/>
    </location>
</feature>
<feature type="transmembrane region" description="Helical" evidence="1">
    <location>
        <begin position="64"/>
        <end position="85"/>
    </location>
</feature>
<feature type="transmembrane region" description="Helical" evidence="1">
    <location>
        <begin position="116"/>
        <end position="137"/>
    </location>
</feature>
<evidence type="ECO:0000256" key="1">
    <source>
        <dbReference type="SAM" id="Phobius"/>
    </source>
</evidence>